<keyword evidence="4" id="KW-0808">Transferase</keyword>
<evidence type="ECO:0000256" key="5">
    <source>
        <dbReference type="ARBA" id="ARBA00022741"/>
    </source>
</evidence>
<dbReference type="AlphaFoldDB" id="A0A1M5WCI4"/>
<keyword evidence="7" id="KW-0067">ATP-binding</keyword>
<dbReference type="SUPFAM" id="SSF55874">
    <property type="entry name" value="ATPase domain of HSP90 chaperone/DNA topoisomerase II/histidine kinase"/>
    <property type="match status" value="1"/>
</dbReference>
<dbReference type="GO" id="GO:0016020">
    <property type="term" value="C:membrane"/>
    <property type="evidence" value="ECO:0007669"/>
    <property type="project" value="InterPro"/>
</dbReference>
<evidence type="ECO:0000256" key="9">
    <source>
        <dbReference type="SAM" id="Phobius"/>
    </source>
</evidence>
<dbReference type="PANTHER" id="PTHR24421:SF10">
    <property type="entry name" value="NITRATE_NITRITE SENSOR PROTEIN NARQ"/>
    <property type="match status" value="1"/>
</dbReference>
<dbReference type="GO" id="GO:0046983">
    <property type="term" value="F:protein dimerization activity"/>
    <property type="evidence" value="ECO:0007669"/>
    <property type="project" value="InterPro"/>
</dbReference>
<evidence type="ECO:0000256" key="8">
    <source>
        <dbReference type="ARBA" id="ARBA00023012"/>
    </source>
</evidence>
<keyword evidence="9" id="KW-0812">Transmembrane</keyword>
<evidence type="ECO:0000313" key="11">
    <source>
        <dbReference type="EMBL" id="SHH84914.1"/>
    </source>
</evidence>
<dbReference type="Proteomes" id="UP000184447">
    <property type="component" value="Unassembled WGS sequence"/>
</dbReference>
<reference evidence="11 12" key="1">
    <citation type="submission" date="2016-11" db="EMBL/GenBank/DDBJ databases">
        <authorList>
            <person name="Jaros S."/>
            <person name="Januszkiewicz K."/>
            <person name="Wedrychowicz H."/>
        </authorList>
    </citation>
    <scope>NUCLEOTIDE SEQUENCE [LARGE SCALE GENOMIC DNA]</scope>
    <source>
        <strain evidence="11 12">DSM 8605</strain>
    </source>
</reference>
<evidence type="ECO:0000256" key="3">
    <source>
        <dbReference type="ARBA" id="ARBA00022553"/>
    </source>
</evidence>
<dbReference type="Gene3D" id="3.30.565.10">
    <property type="entry name" value="Histidine kinase-like ATPase, C-terminal domain"/>
    <property type="match status" value="1"/>
</dbReference>
<feature type="transmembrane region" description="Helical" evidence="9">
    <location>
        <begin position="100"/>
        <end position="128"/>
    </location>
</feature>
<feature type="transmembrane region" description="Helical" evidence="9">
    <location>
        <begin position="30"/>
        <end position="48"/>
    </location>
</feature>
<dbReference type="GO" id="GO:0005524">
    <property type="term" value="F:ATP binding"/>
    <property type="evidence" value="ECO:0007669"/>
    <property type="project" value="UniProtKB-KW"/>
</dbReference>
<accession>A0A1M5WCI4</accession>
<evidence type="ECO:0000259" key="10">
    <source>
        <dbReference type="Pfam" id="PF07730"/>
    </source>
</evidence>
<organism evidence="11 12">
    <name type="scientific">Clostridium grantii DSM 8605</name>
    <dbReference type="NCBI Taxonomy" id="1121316"/>
    <lineage>
        <taxon>Bacteria</taxon>
        <taxon>Bacillati</taxon>
        <taxon>Bacillota</taxon>
        <taxon>Clostridia</taxon>
        <taxon>Eubacteriales</taxon>
        <taxon>Clostridiaceae</taxon>
        <taxon>Clostridium</taxon>
    </lineage>
</organism>
<comment type="catalytic activity">
    <reaction evidence="1">
        <text>ATP + protein L-histidine = ADP + protein N-phospho-L-histidine.</text>
        <dbReference type="EC" id="2.7.13.3"/>
    </reaction>
</comment>
<dbReference type="RefSeq" id="WP_073339044.1">
    <property type="nucleotide sequence ID" value="NZ_FQXM01000016.1"/>
</dbReference>
<keyword evidence="3" id="KW-0597">Phosphoprotein</keyword>
<feature type="domain" description="Signal transduction histidine kinase subgroup 3 dimerisation and phosphoacceptor" evidence="10">
    <location>
        <begin position="177"/>
        <end position="243"/>
    </location>
</feature>
<dbReference type="EMBL" id="FQXM01000016">
    <property type="protein sequence ID" value="SHH84914.1"/>
    <property type="molecule type" value="Genomic_DNA"/>
</dbReference>
<evidence type="ECO:0000256" key="1">
    <source>
        <dbReference type="ARBA" id="ARBA00000085"/>
    </source>
</evidence>
<dbReference type="InterPro" id="IPR011712">
    <property type="entry name" value="Sig_transdc_His_kin_sub3_dim/P"/>
</dbReference>
<evidence type="ECO:0000256" key="7">
    <source>
        <dbReference type="ARBA" id="ARBA00022840"/>
    </source>
</evidence>
<dbReference type="STRING" id="1121316.SAMN02745207_02802"/>
<feature type="transmembrane region" description="Helical" evidence="9">
    <location>
        <begin position="60"/>
        <end position="88"/>
    </location>
</feature>
<proteinExistence type="predicted"/>
<sequence length="372" mass="43109">MKDWLLTTKMMITFFCVATYFNINSTKNEYIVLIVLIYSAINIVLYVLNNKKWIELLQILSLIICLISTFGVHKMFLILAISNIYEIIYILKGKMYEALVINLILGFFVGTSIITFFSFIAALTYIIYYNFYNNEEKMLKYEENIYNLRIKNETLNKSLNKDFEYESQIKYMSQLEERNKIAQEIHDNIGHTISGTLMQLEATKYVIDKDKEKSKELLQNSIDVLRDGMESIRITLRNIKPPKEQIGINEIKLIINKFKYRSGINVNLIFDDNIDKLSFNQWKTVKINLKEILTNAIKYSKAANIIVSFTALNRIIKLEIKDDGVGCLNLNKGLGFQGIEERCENLNIKVIIDGSNGFSVIMLIPISRGEIK</sequence>
<evidence type="ECO:0000256" key="6">
    <source>
        <dbReference type="ARBA" id="ARBA00022777"/>
    </source>
</evidence>
<name>A0A1M5WCI4_9CLOT</name>
<feature type="transmembrane region" description="Helical" evidence="9">
    <location>
        <begin position="6"/>
        <end position="23"/>
    </location>
</feature>
<keyword evidence="9" id="KW-0472">Membrane</keyword>
<dbReference type="OrthoDB" id="9781904at2"/>
<evidence type="ECO:0000256" key="2">
    <source>
        <dbReference type="ARBA" id="ARBA00012438"/>
    </source>
</evidence>
<dbReference type="EC" id="2.7.13.3" evidence="2"/>
<keyword evidence="5" id="KW-0547">Nucleotide-binding</keyword>
<keyword evidence="6 11" id="KW-0418">Kinase</keyword>
<dbReference type="InterPro" id="IPR036890">
    <property type="entry name" value="HATPase_C_sf"/>
</dbReference>
<dbReference type="InterPro" id="IPR050482">
    <property type="entry name" value="Sensor_HK_TwoCompSys"/>
</dbReference>
<dbReference type="Pfam" id="PF07730">
    <property type="entry name" value="HisKA_3"/>
    <property type="match status" value="1"/>
</dbReference>
<keyword evidence="9" id="KW-1133">Transmembrane helix</keyword>
<gene>
    <name evidence="11" type="ORF">SAMN02745207_02802</name>
</gene>
<keyword evidence="12" id="KW-1185">Reference proteome</keyword>
<dbReference type="PANTHER" id="PTHR24421">
    <property type="entry name" value="NITRATE/NITRITE SENSOR PROTEIN NARX-RELATED"/>
    <property type="match status" value="1"/>
</dbReference>
<keyword evidence="8" id="KW-0902">Two-component regulatory system</keyword>
<evidence type="ECO:0000256" key="4">
    <source>
        <dbReference type="ARBA" id="ARBA00022679"/>
    </source>
</evidence>
<dbReference type="Gene3D" id="1.20.5.1930">
    <property type="match status" value="1"/>
</dbReference>
<protein>
    <recommendedName>
        <fullName evidence="2">histidine kinase</fullName>
        <ecNumber evidence="2">2.7.13.3</ecNumber>
    </recommendedName>
</protein>
<evidence type="ECO:0000313" key="12">
    <source>
        <dbReference type="Proteomes" id="UP000184447"/>
    </source>
</evidence>
<dbReference type="GO" id="GO:0000155">
    <property type="term" value="F:phosphorelay sensor kinase activity"/>
    <property type="evidence" value="ECO:0007669"/>
    <property type="project" value="InterPro"/>
</dbReference>